<accession>A0AA90R4P1</accession>
<dbReference type="AlphaFoldDB" id="A0AA90R4P1"/>
<dbReference type="Pfam" id="PF00990">
    <property type="entry name" value="GGDEF"/>
    <property type="match status" value="1"/>
</dbReference>
<keyword evidence="1" id="KW-0812">Transmembrane</keyword>
<keyword evidence="1" id="KW-0472">Membrane</keyword>
<keyword evidence="1" id="KW-1133">Transmembrane helix</keyword>
<reference evidence="3" key="1">
    <citation type="submission" date="2023-08" db="EMBL/GenBank/DDBJ databases">
        <title>Nitrogen cycling bacteria in agricultural field soils.</title>
        <authorList>
            <person name="Jang J."/>
        </authorList>
    </citation>
    <scope>NUCLEOTIDE SEQUENCE</scope>
    <source>
        <strain evidence="3">PS3-36</strain>
    </source>
</reference>
<feature type="domain" description="GGDEF" evidence="2">
    <location>
        <begin position="116"/>
        <end position="248"/>
    </location>
</feature>
<dbReference type="GO" id="GO:0052621">
    <property type="term" value="F:diguanylate cyclase activity"/>
    <property type="evidence" value="ECO:0007669"/>
    <property type="project" value="UniProtKB-EC"/>
</dbReference>
<dbReference type="Gene3D" id="3.30.70.270">
    <property type="match status" value="1"/>
</dbReference>
<dbReference type="InterPro" id="IPR029787">
    <property type="entry name" value="Nucleotide_cyclase"/>
</dbReference>
<dbReference type="InterPro" id="IPR052163">
    <property type="entry name" value="DGC-Regulatory_Protein"/>
</dbReference>
<comment type="caution">
    <text evidence="3">The sequence shown here is derived from an EMBL/GenBank/DDBJ whole genome shotgun (WGS) entry which is preliminary data.</text>
</comment>
<dbReference type="NCBIfam" id="TIGR00254">
    <property type="entry name" value="GGDEF"/>
    <property type="match status" value="1"/>
</dbReference>
<evidence type="ECO:0000259" key="2">
    <source>
        <dbReference type="PROSITE" id="PS50887"/>
    </source>
</evidence>
<feature type="transmembrane region" description="Helical" evidence="1">
    <location>
        <begin position="12"/>
        <end position="39"/>
    </location>
</feature>
<dbReference type="PANTHER" id="PTHR46663:SF3">
    <property type="entry name" value="SLL0267 PROTEIN"/>
    <property type="match status" value="1"/>
</dbReference>
<dbReference type="PROSITE" id="PS50887">
    <property type="entry name" value="GGDEF"/>
    <property type="match status" value="1"/>
</dbReference>
<dbReference type="FunFam" id="3.30.70.270:FF:000001">
    <property type="entry name" value="Diguanylate cyclase domain protein"/>
    <property type="match status" value="1"/>
</dbReference>
<dbReference type="InterPro" id="IPR043128">
    <property type="entry name" value="Rev_trsase/Diguanyl_cyclase"/>
</dbReference>
<feature type="transmembrane region" description="Helical" evidence="1">
    <location>
        <begin position="51"/>
        <end position="69"/>
    </location>
</feature>
<keyword evidence="4" id="KW-1185">Reference proteome</keyword>
<dbReference type="SMART" id="SM00267">
    <property type="entry name" value="GGDEF"/>
    <property type="match status" value="1"/>
</dbReference>
<evidence type="ECO:0000313" key="3">
    <source>
        <dbReference type="EMBL" id="MDQ6594921.1"/>
    </source>
</evidence>
<evidence type="ECO:0000256" key="1">
    <source>
        <dbReference type="SAM" id="Phobius"/>
    </source>
</evidence>
<dbReference type="RefSeq" id="WP_308912667.1">
    <property type="nucleotide sequence ID" value="NZ_JAVGVR010000001.1"/>
</dbReference>
<evidence type="ECO:0000313" key="4">
    <source>
        <dbReference type="Proteomes" id="UP001178888"/>
    </source>
</evidence>
<dbReference type="PANTHER" id="PTHR46663">
    <property type="entry name" value="DIGUANYLATE CYCLASE DGCT-RELATED"/>
    <property type="match status" value="1"/>
</dbReference>
<dbReference type="CDD" id="cd01949">
    <property type="entry name" value="GGDEF"/>
    <property type="match status" value="1"/>
</dbReference>
<proteinExistence type="predicted"/>
<name>A0AA90R4P1_9BACI</name>
<dbReference type="SUPFAM" id="SSF55073">
    <property type="entry name" value="Nucleotide cyclase"/>
    <property type="match status" value="1"/>
</dbReference>
<gene>
    <name evidence="3" type="ORF">RCG21_00395</name>
</gene>
<sequence length="258" mass="29886">MEIRKNKYLNWSYKIIFILIGLLVLKVSEFNILFRMIHWFWKIPVVGTEELIGTISTTLIFMPFLFIVMKQRIRLEGAEEKFKALSYYDQLTGLSNRRYFEENLTHSLIDLGKENKTGVVLFLDFDGFKQVNDNHGHEVGDLLLKEMGNRLLDCIRKEDTISRYAGDEFVIFLPDTDKPAVINIVKRILEEMNKPITINKIQIKTSTSIGLAFFPEHGTDTITLIRNADVAMYKAKSLKKNSYYLYDQGAHEAKAKSC</sequence>
<dbReference type="EMBL" id="JAVGVR010000001">
    <property type="protein sequence ID" value="MDQ6594921.1"/>
    <property type="molecule type" value="Genomic_DNA"/>
</dbReference>
<keyword evidence="3" id="KW-0548">Nucleotidyltransferase</keyword>
<dbReference type="InterPro" id="IPR000160">
    <property type="entry name" value="GGDEF_dom"/>
</dbReference>
<keyword evidence="3" id="KW-0808">Transferase</keyword>
<dbReference type="Proteomes" id="UP001178888">
    <property type="component" value="Unassembled WGS sequence"/>
</dbReference>
<protein>
    <submittedName>
        <fullName evidence="3">GGDEF domain-containing protein</fullName>
        <ecNumber evidence="3">2.7.7.65</ecNumber>
    </submittedName>
</protein>
<dbReference type="EC" id="2.7.7.65" evidence="3"/>
<organism evidence="3 4">
    <name type="scientific">Bacillus salipaludis</name>
    <dbReference type="NCBI Taxonomy" id="2547811"/>
    <lineage>
        <taxon>Bacteria</taxon>
        <taxon>Bacillati</taxon>
        <taxon>Bacillota</taxon>
        <taxon>Bacilli</taxon>
        <taxon>Bacillales</taxon>
        <taxon>Bacillaceae</taxon>
        <taxon>Bacillus</taxon>
    </lineage>
</organism>